<proteinExistence type="predicted"/>
<evidence type="ECO:0000313" key="2">
    <source>
        <dbReference type="Proteomes" id="UP000186922"/>
    </source>
</evidence>
<evidence type="ECO:0000313" key="1">
    <source>
        <dbReference type="EMBL" id="GAU98946.1"/>
    </source>
</evidence>
<keyword evidence="2" id="KW-1185">Reference proteome</keyword>
<dbReference type="EMBL" id="BDGG01000005">
    <property type="protein sequence ID" value="GAU98946.1"/>
    <property type="molecule type" value="Genomic_DNA"/>
</dbReference>
<reference evidence="1 2" key="1">
    <citation type="journal article" date="2016" name="Nat. Commun.">
        <title>Extremotolerant tardigrade genome and improved radiotolerance of human cultured cells by tardigrade-unique protein.</title>
        <authorList>
            <person name="Hashimoto T."/>
            <person name="Horikawa D.D."/>
            <person name="Saito Y."/>
            <person name="Kuwahara H."/>
            <person name="Kozuka-Hata H."/>
            <person name="Shin-I T."/>
            <person name="Minakuchi Y."/>
            <person name="Ohishi K."/>
            <person name="Motoyama A."/>
            <person name="Aizu T."/>
            <person name="Enomoto A."/>
            <person name="Kondo K."/>
            <person name="Tanaka S."/>
            <person name="Hara Y."/>
            <person name="Koshikawa S."/>
            <person name="Sagara H."/>
            <person name="Miura T."/>
            <person name="Yokobori S."/>
            <person name="Miyagawa K."/>
            <person name="Suzuki Y."/>
            <person name="Kubo T."/>
            <person name="Oyama M."/>
            <person name="Kohara Y."/>
            <person name="Fujiyama A."/>
            <person name="Arakawa K."/>
            <person name="Katayama T."/>
            <person name="Toyoda A."/>
            <person name="Kunieda T."/>
        </authorList>
    </citation>
    <scope>NUCLEOTIDE SEQUENCE [LARGE SCALE GENOMIC DNA]</scope>
    <source>
        <strain evidence="1 2">YOKOZUNA-1</strain>
    </source>
</reference>
<organism evidence="1 2">
    <name type="scientific">Ramazzottius varieornatus</name>
    <name type="common">Water bear</name>
    <name type="synonym">Tardigrade</name>
    <dbReference type="NCBI Taxonomy" id="947166"/>
    <lineage>
        <taxon>Eukaryota</taxon>
        <taxon>Metazoa</taxon>
        <taxon>Ecdysozoa</taxon>
        <taxon>Tardigrada</taxon>
        <taxon>Eutardigrada</taxon>
        <taxon>Parachela</taxon>
        <taxon>Hypsibioidea</taxon>
        <taxon>Ramazzottiidae</taxon>
        <taxon>Ramazzottius</taxon>
    </lineage>
</organism>
<comment type="caution">
    <text evidence="1">The sequence shown here is derived from an EMBL/GenBank/DDBJ whole genome shotgun (WGS) entry which is preliminary data.</text>
</comment>
<name>A0A1D1VBD2_RAMVA</name>
<accession>A0A1D1VBD2</accession>
<protein>
    <submittedName>
        <fullName evidence="1">Uncharacterized protein</fullName>
    </submittedName>
</protein>
<dbReference type="AlphaFoldDB" id="A0A1D1VBD2"/>
<gene>
    <name evidence="1" type="primary">RvY_10016-1</name>
    <name evidence="1" type="synonym">RvY_10016.1</name>
    <name evidence="1" type="ORF">RvY_10016</name>
</gene>
<dbReference type="Proteomes" id="UP000186922">
    <property type="component" value="Unassembled WGS sequence"/>
</dbReference>
<sequence length="62" mass="7075">MNLSSDVPVATSDPRTDFVLPGPTWTLGRTTNRQDRYLVKTIDVTDLRSTKEKQIWLLRASL</sequence>